<evidence type="ECO:0000259" key="5">
    <source>
        <dbReference type="PROSITE" id="PS50977"/>
    </source>
</evidence>
<dbReference type="Pfam" id="PF17940">
    <property type="entry name" value="TetR_C_31"/>
    <property type="match status" value="1"/>
</dbReference>
<dbReference type="RefSeq" id="WP_154766413.1">
    <property type="nucleotide sequence ID" value="NZ_WLYK01000001.1"/>
</dbReference>
<accession>A0A7K1FDZ7</accession>
<dbReference type="GO" id="GO:0003677">
    <property type="term" value="F:DNA binding"/>
    <property type="evidence" value="ECO:0007669"/>
    <property type="project" value="UniProtKB-UniRule"/>
</dbReference>
<sequence>MTAQPATGARRVDPDRRDRIVQACLEVIAADGVAGTSHRKVAALAGVPLGSMTYHFFGMEDLLRQAFSRFADEQADRFEQRMTGAGTRAEAATAVIGMLNDPVGSDELVLTQELYTLAARQPVFRAITHAWMGRSRAALERHVDARTARLLDALIEGLTLHRALDTEPADPTVAADAVRRIISGEQEGR</sequence>
<dbReference type="EMBL" id="WLYK01000001">
    <property type="protein sequence ID" value="MTD12326.1"/>
    <property type="molecule type" value="Genomic_DNA"/>
</dbReference>
<dbReference type="InterPro" id="IPR041583">
    <property type="entry name" value="TetR_C_31"/>
</dbReference>
<evidence type="ECO:0000313" key="6">
    <source>
        <dbReference type="EMBL" id="MTD12326.1"/>
    </source>
</evidence>
<dbReference type="SUPFAM" id="SSF48498">
    <property type="entry name" value="Tetracyclin repressor-like, C-terminal domain"/>
    <property type="match status" value="1"/>
</dbReference>
<evidence type="ECO:0000256" key="3">
    <source>
        <dbReference type="ARBA" id="ARBA00023163"/>
    </source>
</evidence>
<dbReference type="InterPro" id="IPR001647">
    <property type="entry name" value="HTH_TetR"/>
</dbReference>
<gene>
    <name evidence="6" type="ORF">GIS00_00015</name>
</gene>
<dbReference type="AlphaFoldDB" id="A0A7K1FDZ7"/>
<reference evidence="6 7" key="1">
    <citation type="submission" date="2019-11" db="EMBL/GenBank/DDBJ databases">
        <authorList>
            <person name="Jiang L.-Q."/>
        </authorList>
    </citation>
    <scope>NUCLEOTIDE SEQUENCE [LARGE SCALE GENOMIC DNA]</scope>
    <source>
        <strain evidence="6 7">YIM 132087</strain>
    </source>
</reference>
<dbReference type="InterPro" id="IPR009057">
    <property type="entry name" value="Homeodomain-like_sf"/>
</dbReference>
<dbReference type="PANTHER" id="PTHR47506">
    <property type="entry name" value="TRANSCRIPTIONAL REGULATORY PROTEIN"/>
    <property type="match status" value="1"/>
</dbReference>
<dbReference type="InterPro" id="IPR036271">
    <property type="entry name" value="Tet_transcr_reg_TetR-rel_C_sf"/>
</dbReference>
<evidence type="ECO:0000256" key="2">
    <source>
        <dbReference type="ARBA" id="ARBA00023125"/>
    </source>
</evidence>
<keyword evidence="2 4" id="KW-0238">DNA-binding</keyword>
<feature type="DNA-binding region" description="H-T-H motif" evidence="4">
    <location>
        <begin position="37"/>
        <end position="56"/>
    </location>
</feature>
<name>A0A7K1FDZ7_9ACTN</name>
<dbReference type="Pfam" id="PF00440">
    <property type="entry name" value="TetR_N"/>
    <property type="match status" value="1"/>
</dbReference>
<keyword evidence="7" id="KW-1185">Reference proteome</keyword>
<keyword evidence="3" id="KW-0804">Transcription</keyword>
<organism evidence="6 7">
    <name type="scientific">Nakamurella alba</name>
    <dbReference type="NCBI Taxonomy" id="2665158"/>
    <lineage>
        <taxon>Bacteria</taxon>
        <taxon>Bacillati</taxon>
        <taxon>Actinomycetota</taxon>
        <taxon>Actinomycetes</taxon>
        <taxon>Nakamurellales</taxon>
        <taxon>Nakamurellaceae</taxon>
        <taxon>Nakamurella</taxon>
    </lineage>
</organism>
<evidence type="ECO:0000256" key="4">
    <source>
        <dbReference type="PROSITE-ProRule" id="PRU00335"/>
    </source>
</evidence>
<dbReference type="PROSITE" id="PS50977">
    <property type="entry name" value="HTH_TETR_2"/>
    <property type="match status" value="1"/>
</dbReference>
<dbReference type="Proteomes" id="UP000460221">
    <property type="component" value="Unassembled WGS sequence"/>
</dbReference>
<evidence type="ECO:0000313" key="7">
    <source>
        <dbReference type="Proteomes" id="UP000460221"/>
    </source>
</evidence>
<dbReference type="PANTHER" id="PTHR47506:SF6">
    <property type="entry name" value="HTH-TYPE TRANSCRIPTIONAL REPRESSOR NEMR"/>
    <property type="match status" value="1"/>
</dbReference>
<dbReference type="Gene3D" id="1.10.357.10">
    <property type="entry name" value="Tetracycline Repressor, domain 2"/>
    <property type="match status" value="1"/>
</dbReference>
<keyword evidence="1" id="KW-0805">Transcription regulation</keyword>
<feature type="domain" description="HTH tetR-type" evidence="5">
    <location>
        <begin position="14"/>
        <end position="74"/>
    </location>
</feature>
<comment type="caution">
    <text evidence="6">The sequence shown here is derived from an EMBL/GenBank/DDBJ whole genome shotgun (WGS) entry which is preliminary data.</text>
</comment>
<proteinExistence type="predicted"/>
<evidence type="ECO:0000256" key="1">
    <source>
        <dbReference type="ARBA" id="ARBA00023015"/>
    </source>
</evidence>
<protein>
    <submittedName>
        <fullName evidence="6">TetR family transcriptional regulator</fullName>
    </submittedName>
</protein>
<dbReference type="SUPFAM" id="SSF46689">
    <property type="entry name" value="Homeodomain-like"/>
    <property type="match status" value="1"/>
</dbReference>